<organism evidence="2 3">
    <name type="scientific">Tetranychus urticae</name>
    <name type="common">Two-spotted spider mite</name>
    <dbReference type="NCBI Taxonomy" id="32264"/>
    <lineage>
        <taxon>Eukaryota</taxon>
        <taxon>Metazoa</taxon>
        <taxon>Ecdysozoa</taxon>
        <taxon>Arthropoda</taxon>
        <taxon>Chelicerata</taxon>
        <taxon>Arachnida</taxon>
        <taxon>Acari</taxon>
        <taxon>Acariformes</taxon>
        <taxon>Trombidiformes</taxon>
        <taxon>Prostigmata</taxon>
        <taxon>Eleutherengona</taxon>
        <taxon>Raphignathae</taxon>
        <taxon>Tetranychoidea</taxon>
        <taxon>Tetranychidae</taxon>
        <taxon>Tetranychus</taxon>
    </lineage>
</organism>
<dbReference type="EnsemblMetazoa" id="tetur17g01200.1">
    <property type="protein sequence ID" value="tetur17g01200.1"/>
    <property type="gene ID" value="tetur17g01200"/>
</dbReference>
<reference evidence="2" key="2">
    <citation type="submission" date="2015-06" db="UniProtKB">
        <authorList>
            <consortium name="EnsemblMetazoa"/>
        </authorList>
    </citation>
    <scope>IDENTIFICATION</scope>
</reference>
<feature type="compositionally biased region" description="Low complexity" evidence="1">
    <location>
        <begin position="40"/>
        <end position="54"/>
    </location>
</feature>
<sequence length="68" mass="7580">MNNETVNAQYSYEMPRKGAIPSPESSMSPGYPPDSAFRGNPNNNNNNNPNNPNNQHHHLHQTTGYVSK</sequence>
<proteinExistence type="predicted"/>
<keyword evidence="3" id="KW-1185">Reference proteome</keyword>
<accession>T1KPN9</accession>
<reference evidence="3" key="1">
    <citation type="submission" date="2011-08" db="EMBL/GenBank/DDBJ databases">
        <authorList>
            <person name="Rombauts S."/>
        </authorList>
    </citation>
    <scope>NUCLEOTIDE SEQUENCE</scope>
    <source>
        <strain evidence="3">London</strain>
    </source>
</reference>
<feature type="region of interest" description="Disordered" evidence="1">
    <location>
        <begin position="1"/>
        <end position="68"/>
    </location>
</feature>
<feature type="compositionally biased region" description="Polar residues" evidence="1">
    <location>
        <begin position="1"/>
        <end position="10"/>
    </location>
</feature>
<dbReference type="EMBL" id="CAEY01000333">
    <property type="status" value="NOT_ANNOTATED_CDS"/>
    <property type="molecule type" value="Genomic_DNA"/>
</dbReference>
<evidence type="ECO:0000313" key="2">
    <source>
        <dbReference type="EnsemblMetazoa" id="tetur17g01200.1"/>
    </source>
</evidence>
<dbReference type="Proteomes" id="UP000015104">
    <property type="component" value="Unassembled WGS sequence"/>
</dbReference>
<dbReference type="AlphaFoldDB" id="T1KPN9"/>
<evidence type="ECO:0000313" key="3">
    <source>
        <dbReference type="Proteomes" id="UP000015104"/>
    </source>
</evidence>
<dbReference type="HOGENOM" id="CLU_2797225_0_0_1"/>
<protein>
    <submittedName>
        <fullName evidence="2">Uncharacterized protein</fullName>
    </submittedName>
</protein>
<evidence type="ECO:0000256" key="1">
    <source>
        <dbReference type="SAM" id="MobiDB-lite"/>
    </source>
</evidence>
<name>T1KPN9_TETUR</name>